<sequence length="300" mass="34362">MRKGFGLLIIFILLAAGAEGQQAGNARLASYQDTLASLGKKIMTSSFSPERIEANYQFIKILVEALQEPDSYSFGFDSVKNMRILYADDNSFRIMSWYVDRGNSSQRFYGAIQMNEPELKLFGLVDHASEFHRPEDTVSSYESWYGAYYYRIIPVKAGEQKYHVLLGWSGGSPAVSRRVIDVLHFRQGKPVFGMPVFHTKEGVKNRILFQYSSKASMMLDYLPEKKTIIFDHLVPFSEGQKGNYEFYGPDLSYDGFALQNGQWHLTEDLELQNDRNNLDKFFNDPEKMRDAPASKLPEDN</sequence>
<organism evidence="3 4">
    <name type="scientific">Anseongella ginsenosidimutans</name>
    <dbReference type="NCBI Taxonomy" id="496056"/>
    <lineage>
        <taxon>Bacteria</taxon>
        <taxon>Pseudomonadati</taxon>
        <taxon>Bacteroidota</taxon>
        <taxon>Sphingobacteriia</taxon>
        <taxon>Sphingobacteriales</taxon>
        <taxon>Sphingobacteriaceae</taxon>
        <taxon>Anseongella</taxon>
    </lineage>
</organism>
<gene>
    <name evidence="3" type="ORF">EDD80_105206</name>
</gene>
<keyword evidence="2" id="KW-0732">Signal</keyword>
<name>A0A4R3KR25_9SPHI</name>
<evidence type="ECO:0000313" key="3">
    <source>
        <dbReference type="EMBL" id="TCS87392.1"/>
    </source>
</evidence>
<proteinExistence type="predicted"/>
<evidence type="ECO:0000256" key="2">
    <source>
        <dbReference type="SAM" id="SignalP"/>
    </source>
</evidence>
<evidence type="ECO:0000313" key="4">
    <source>
        <dbReference type="Proteomes" id="UP000295807"/>
    </source>
</evidence>
<keyword evidence="4" id="KW-1185">Reference proteome</keyword>
<feature type="signal peptide" evidence="2">
    <location>
        <begin position="1"/>
        <end position="18"/>
    </location>
</feature>
<dbReference type="AlphaFoldDB" id="A0A4R3KR25"/>
<accession>A0A4R3KR25</accession>
<dbReference type="EMBL" id="SMAD01000005">
    <property type="protein sequence ID" value="TCS87392.1"/>
    <property type="molecule type" value="Genomic_DNA"/>
</dbReference>
<feature type="region of interest" description="Disordered" evidence="1">
    <location>
        <begin position="280"/>
        <end position="300"/>
    </location>
</feature>
<feature type="chain" id="PRO_5021023397" evidence="2">
    <location>
        <begin position="19"/>
        <end position="300"/>
    </location>
</feature>
<evidence type="ECO:0000256" key="1">
    <source>
        <dbReference type="SAM" id="MobiDB-lite"/>
    </source>
</evidence>
<reference evidence="3 4" key="1">
    <citation type="submission" date="2019-03" db="EMBL/GenBank/DDBJ databases">
        <title>Genomic Encyclopedia of Type Strains, Phase IV (KMG-IV): sequencing the most valuable type-strain genomes for metagenomic binning, comparative biology and taxonomic classification.</title>
        <authorList>
            <person name="Goeker M."/>
        </authorList>
    </citation>
    <scope>NUCLEOTIDE SEQUENCE [LARGE SCALE GENOMIC DNA]</scope>
    <source>
        <strain evidence="3 4">DSM 21100</strain>
    </source>
</reference>
<protein>
    <submittedName>
        <fullName evidence="3">Uncharacterized protein</fullName>
    </submittedName>
</protein>
<dbReference type="Proteomes" id="UP000295807">
    <property type="component" value="Unassembled WGS sequence"/>
</dbReference>
<comment type="caution">
    <text evidence="3">The sequence shown here is derived from an EMBL/GenBank/DDBJ whole genome shotgun (WGS) entry which is preliminary data.</text>
</comment>